<evidence type="ECO:0000256" key="1">
    <source>
        <dbReference type="SAM" id="MobiDB-lite"/>
    </source>
</evidence>
<dbReference type="EMBL" id="BAAAPF010000194">
    <property type="protein sequence ID" value="GAA2138377.1"/>
    <property type="molecule type" value="Genomic_DNA"/>
</dbReference>
<dbReference type="InterPro" id="IPR003018">
    <property type="entry name" value="GAF"/>
</dbReference>
<feature type="region of interest" description="Disordered" evidence="1">
    <location>
        <begin position="81"/>
        <end position="102"/>
    </location>
</feature>
<organism evidence="3 4">
    <name type="scientific">Streptomyces synnematoformans</name>
    <dbReference type="NCBI Taxonomy" id="415721"/>
    <lineage>
        <taxon>Bacteria</taxon>
        <taxon>Bacillati</taxon>
        <taxon>Actinomycetota</taxon>
        <taxon>Actinomycetes</taxon>
        <taxon>Kitasatosporales</taxon>
        <taxon>Streptomycetaceae</taxon>
        <taxon>Streptomyces</taxon>
    </lineage>
</organism>
<evidence type="ECO:0000313" key="4">
    <source>
        <dbReference type="Proteomes" id="UP001500443"/>
    </source>
</evidence>
<accession>A0ABN2Z8E3</accession>
<dbReference type="Proteomes" id="UP001500443">
    <property type="component" value="Unassembled WGS sequence"/>
</dbReference>
<feature type="domain" description="GAF" evidence="2">
    <location>
        <begin position="52"/>
        <end position="185"/>
    </location>
</feature>
<protein>
    <submittedName>
        <fullName evidence="3">GAF domain-containing protein</fullName>
    </submittedName>
</protein>
<reference evidence="3 4" key="1">
    <citation type="journal article" date="2019" name="Int. J. Syst. Evol. Microbiol.">
        <title>The Global Catalogue of Microorganisms (GCM) 10K type strain sequencing project: providing services to taxonomists for standard genome sequencing and annotation.</title>
        <authorList>
            <consortium name="The Broad Institute Genomics Platform"/>
            <consortium name="The Broad Institute Genome Sequencing Center for Infectious Disease"/>
            <person name="Wu L."/>
            <person name="Ma J."/>
        </authorList>
    </citation>
    <scope>NUCLEOTIDE SEQUENCE [LARGE SCALE GENOMIC DNA]</scope>
    <source>
        <strain evidence="3 4">JCM 15481</strain>
    </source>
</reference>
<dbReference type="Gene3D" id="3.30.450.40">
    <property type="match status" value="1"/>
</dbReference>
<dbReference type="PANTHER" id="PTHR43102">
    <property type="entry name" value="SLR1143 PROTEIN"/>
    <property type="match status" value="1"/>
</dbReference>
<dbReference type="SUPFAM" id="SSF55781">
    <property type="entry name" value="GAF domain-like"/>
    <property type="match status" value="1"/>
</dbReference>
<dbReference type="PANTHER" id="PTHR43102:SF2">
    <property type="entry name" value="GAF DOMAIN-CONTAINING PROTEIN"/>
    <property type="match status" value="1"/>
</dbReference>
<name>A0ABN2Z8E3_9ACTN</name>
<dbReference type="RefSeq" id="WP_344292059.1">
    <property type="nucleotide sequence ID" value="NZ_BAAAPF010000194.1"/>
</dbReference>
<dbReference type="InterPro" id="IPR029016">
    <property type="entry name" value="GAF-like_dom_sf"/>
</dbReference>
<proteinExistence type="predicted"/>
<evidence type="ECO:0000313" key="3">
    <source>
        <dbReference type="EMBL" id="GAA2138377.1"/>
    </source>
</evidence>
<sequence length="206" mass="22831">MTTFDYHTARHLMTDGEQDQELERRRQRLHELGLGDRPDPEFDAFAARLAEGAAGLAQLGGTPYAMVNLITDHQYFTGLYAPPADPADPSAADQPGSRPDVSRVMDRDHGYCPHVVGRRTALVLPDVCAYPRFAGNPVVDQIGIRTYMGAPLIDPVTDVTLGTVCVVDTEPRPWGRQAQEGLEFIKSQARSLMEILEERSRDRSAR</sequence>
<dbReference type="Pfam" id="PF01590">
    <property type="entry name" value="GAF"/>
    <property type="match status" value="1"/>
</dbReference>
<evidence type="ECO:0000259" key="2">
    <source>
        <dbReference type="Pfam" id="PF01590"/>
    </source>
</evidence>
<comment type="caution">
    <text evidence="3">The sequence shown here is derived from an EMBL/GenBank/DDBJ whole genome shotgun (WGS) entry which is preliminary data.</text>
</comment>
<gene>
    <name evidence="3" type="ORF">GCM10009802_47810</name>
</gene>
<keyword evidence="4" id="KW-1185">Reference proteome</keyword>